<keyword evidence="3" id="KW-1185">Reference proteome</keyword>
<dbReference type="EMBL" id="KZ819321">
    <property type="protein sequence ID" value="PWN24279.1"/>
    <property type="molecule type" value="Genomic_DNA"/>
</dbReference>
<sequence>MRATFFFTAVVALASATIVAAQEAADLEERSPVVSKVFGRAPFPQVTPEAIEERQLGGGEITSTTSLATLQTISGYTPPASTRIPTPVVSSGTILSAAQIPGYNDTVKASGADMLNVDGRSLALAGGMAAAAAYLLF</sequence>
<gene>
    <name evidence="2" type="ORF">BCV69DRAFT_280171</name>
</gene>
<evidence type="ECO:0000313" key="2">
    <source>
        <dbReference type="EMBL" id="PWN24279.1"/>
    </source>
</evidence>
<reference evidence="2 3" key="1">
    <citation type="journal article" date="2018" name="Mol. Biol. Evol.">
        <title>Broad Genomic Sampling Reveals a Smut Pathogenic Ancestry of the Fungal Clade Ustilaginomycotina.</title>
        <authorList>
            <person name="Kijpornyongpan T."/>
            <person name="Mondo S.J."/>
            <person name="Barry K."/>
            <person name="Sandor L."/>
            <person name="Lee J."/>
            <person name="Lipzen A."/>
            <person name="Pangilinan J."/>
            <person name="LaButti K."/>
            <person name="Hainaut M."/>
            <person name="Henrissat B."/>
            <person name="Grigoriev I.V."/>
            <person name="Spatafora J.W."/>
            <person name="Aime M.C."/>
        </authorList>
    </citation>
    <scope>NUCLEOTIDE SEQUENCE [LARGE SCALE GENOMIC DNA]</scope>
    <source>
        <strain evidence="2 3">MCA 4718</strain>
    </source>
</reference>
<accession>A0A316UGA7</accession>
<feature type="signal peptide" evidence="1">
    <location>
        <begin position="1"/>
        <end position="21"/>
    </location>
</feature>
<protein>
    <submittedName>
        <fullName evidence="2">Uncharacterized protein</fullName>
    </submittedName>
</protein>
<organism evidence="2 3">
    <name type="scientific">Pseudomicrostroma glucosiphilum</name>
    <dbReference type="NCBI Taxonomy" id="1684307"/>
    <lineage>
        <taxon>Eukaryota</taxon>
        <taxon>Fungi</taxon>
        <taxon>Dikarya</taxon>
        <taxon>Basidiomycota</taxon>
        <taxon>Ustilaginomycotina</taxon>
        <taxon>Exobasidiomycetes</taxon>
        <taxon>Microstromatales</taxon>
        <taxon>Microstromatales incertae sedis</taxon>
        <taxon>Pseudomicrostroma</taxon>
    </lineage>
</organism>
<dbReference type="AlphaFoldDB" id="A0A316UGA7"/>
<feature type="chain" id="PRO_5016256542" evidence="1">
    <location>
        <begin position="22"/>
        <end position="137"/>
    </location>
</feature>
<keyword evidence="1" id="KW-0732">Signal</keyword>
<proteinExistence type="predicted"/>
<dbReference type="Proteomes" id="UP000245942">
    <property type="component" value="Unassembled WGS sequence"/>
</dbReference>
<dbReference type="GeneID" id="37013252"/>
<name>A0A316UGA7_9BASI</name>
<dbReference type="RefSeq" id="XP_025351439.1">
    <property type="nucleotide sequence ID" value="XM_025491518.1"/>
</dbReference>
<evidence type="ECO:0000313" key="3">
    <source>
        <dbReference type="Proteomes" id="UP000245942"/>
    </source>
</evidence>
<dbReference type="OrthoDB" id="2556183at2759"/>
<evidence type="ECO:0000256" key="1">
    <source>
        <dbReference type="SAM" id="SignalP"/>
    </source>
</evidence>